<feature type="DNA-binding region" description="OmpR/PhoB-type" evidence="3">
    <location>
        <begin position="16"/>
        <end position="114"/>
    </location>
</feature>
<evidence type="ECO:0000256" key="4">
    <source>
        <dbReference type="SAM" id="MobiDB-lite"/>
    </source>
</evidence>
<dbReference type="PROSITE" id="PS51755">
    <property type="entry name" value="OMPR_PHOB"/>
    <property type="match status" value="1"/>
</dbReference>
<dbReference type="Pfam" id="PF07676">
    <property type="entry name" value="PD40"/>
    <property type="match status" value="3"/>
</dbReference>
<protein>
    <submittedName>
        <fullName evidence="6">Winged helix-turn-helix domain-containing protein</fullName>
    </submittedName>
</protein>
<evidence type="ECO:0000313" key="6">
    <source>
        <dbReference type="EMBL" id="MFA0789109.1"/>
    </source>
</evidence>
<feature type="domain" description="OmpR/PhoB-type" evidence="5">
    <location>
        <begin position="16"/>
        <end position="114"/>
    </location>
</feature>
<keyword evidence="2 3" id="KW-0238">DNA-binding</keyword>
<dbReference type="CDD" id="cd00383">
    <property type="entry name" value="trans_reg_C"/>
    <property type="match status" value="1"/>
</dbReference>
<name>A0ABV4NJ75_9GAMM</name>
<dbReference type="SUPFAM" id="SSF82171">
    <property type="entry name" value="DPP6 N-terminal domain-like"/>
    <property type="match status" value="1"/>
</dbReference>
<proteinExistence type="inferred from homology"/>
<evidence type="ECO:0000256" key="3">
    <source>
        <dbReference type="PROSITE-ProRule" id="PRU01091"/>
    </source>
</evidence>
<comment type="similarity">
    <text evidence="1">Belongs to the TolB family.</text>
</comment>
<gene>
    <name evidence="6" type="ORF">ACCI51_01040</name>
</gene>
<dbReference type="InterPro" id="IPR036388">
    <property type="entry name" value="WH-like_DNA-bd_sf"/>
</dbReference>
<keyword evidence="7" id="KW-1185">Reference proteome</keyword>
<feature type="region of interest" description="Disordered" evidence="4">
    <location>
        <begin position="122"/>
        <end position="147"/>
    </location>
</feature>
<dbReference type="RefSeq" id="WP_371842285.1">
    <property type="nucleotide sequence ID" value="NZ_JBGMEL010000001.1"/>
</dbReference>
<accession>A0ABV4NJ75</accession>
<dbReference type="InterPro" id="IPR011042">
    <property type="entry name" value="6-blade_b-propeller_TolB-like"/>
</dbReference>
<sequence length="735" mass="83667">MPKFSSNFVQVDTSMASQYWVGDFFIDLSRNQITRSEQSQTIPPKALAVLTHLAKHQRKVVSQDELLSEVWPDTIVTPNTLQRSIAQLRKTFGEDRKQQSYIRTHAKQGYSLECDIVWQDGDSIPQDNTAPKEAPPSPTSPKHEIEIKPVNPNHQTQTIKPNRFPIFALVGLVLLVFVVFRHSPPEQNSQLVFDRLQAVTATDRKEFSPSYSPDGEYIIFNRYLDKLCVNKIWARNIHTQKETELTPEWGTYGRHTLSPDGKKLVFISEEDCTIPLTQNTCYNLVSLDFQKALVSPQKPTVLMRCKNSAIKNPVWLNNNDLAILHKESNRWRLINYSVRDNTSRVLYDLENGNLAYFDYSITDGLIAVTSHHQDGQLYIDILDSKGALLSSHPIDYPDEIPQRRTLSPNFSPLKDALIFSTGRRLFSLTYDGKVSKLDLPLDQSASTPDFHPNGQRALLIKGRYDSDIASIPLNQPESINTPSEEDVRELYPSTTRSILGEDDGIFQPNGNLIAFTSRRSGEDQVWIADGSDLQQLTRFPMDTNIYGISWSADGQSILVSANQVLSKISLDGSREAFSLAHPVDRLFQWDSVSNLALLTLTVKGVTKFAEVNLDNLEISIIDDTQVNWAQRSEDGRLIYMDHMNRFWQPGPAEDQLIEALVHQGSEKRFVIKENMIYSINRDNQLWSYDLSTGNFSVLREVHRDIDYLTDINQENLMITYVVAAKKEVAELFLRE</sequence>
<dbReference type="PANTHER" id="PTHR36842">
    <property type="entry name" value="PROTEIN TOLB HOMOLOG"/>
    <property type="match status" value="1"/>
</dbReference>
<evidence type="ECO:0000256" key="1">
    <source>
        <dbReference type="ARBA" id="ARBA00009820"/>
    </source>
</evidence>
<dbReference type="SUPFAM" id="SSF46894">
    <property type="entry name" value="C-terminal effector domain of the bipartite response regulators"/>
    <property type="match status" value="1"/>
</dbReference>
<dbReference type="InterPro" id="IPR011659">
    <property type="entry name" value="WD40"/>
</dbReference>
<evidence type="ECO:0000256" key="2">
    <source>
        <dbReference type="ARBA" id="ARBA00023125"/>
    </source>
</evidence>
<dbReference type="InterPro" id="IPR016032">
    <property type="entry name" value="Sig_transdc_resp-reg_C-effctor"/>
</dbReference>
<organism evidence="6 7">
    <name type="scientific">Microbulbifer echini</name>
    <dbReference type="NCBI Taxonomy" id="1529067"/>
    <lineage>
        <taxon>Bacteria</taxon>
        <taxon>Pseudomonadati</taxon>
        <taxon>Pseudomonadota</taxon>
        <taxon>Gammaproteobacteria</taxon>
        <taxon>Cellvibrionales</taxon>
        <taxon>Microbulbiferaceae</taxon>
        <taxon>Microbulbifer</taxon>
    </lineage>
</organism>
<dbReference type="Proteomes" id="UP001569414">
    <property type="component" value="Unassembled WGS sequence"/>
</dbReference>
<dbReference type="Gene3D" id="2.120.10.30">
    <property type="entry name" value="TolB, C-terminal domain"/>
    <property type="match status" value="2"/>
</dbReference>
<evidence type="ECO:0000313" key="7">
    <source>
        <dbReference type="Proteomes" id="UP001569414"/>
    </source>
</evidence>
<dbReference type="PANTHER" id="PTHR36842:SF1">
    <property type="entry name" value="PROTEIN TOLB"/>
    <property type="match status" value="1"/>
</dbReference>
<dbReference type="Pfam" id="PF00486">
    <property type="entry name" value="Trans_reg_C"/>
    <property type="match status" value="1"/>
</dbReference>
<reference evidence="6 7" key="1">
    <citation type="submission" date="2024-08" db="EMBL/GenBank/DDBJ databases">
        <authorList>
            <person name="Ishaq N."/>
        </authorList>
    </citation>
    <scope>NUCLEOTIDE SEQUENCE [LARGE SCALE GENOMIC DNA]</scope>
    <source>
        <strain evidence="6 7">JCM 30400</strain>
    </source>
</reference>
<dbReference type="Gene3D" id="1.10.10.10">
    <property type="entry name" value="Winged helix-like DNA-binding domain superfamily/Winged helix DNA-binding domain"/>
    <property type="match status" value="1"/>
</dbReference>
<dbReference type="InterPro" id="IPR001867">
    <property type="entry name" value="OmpR/PhoB-type_DNA-bd"/>
</dbReference>
<dbReference type="EMBL" id="JBGMEL010000001">
    <property type="protein sequence ID" value="MFA0789109.1"/>
    <property type="molecule type" value="Genomic_DNA"/>
</dbReference>
<comment type="caution">
    <text evidence="6">The sequence shown here is derived from an EMBL/GenBank/DDBJ whole genome shotgun (WGS) entry which is preliminary data.</text>
</comment>
<dbReference type="SMART" id="SM00862">
    <property type="entry name" value="Trans_reg_C"/>
    <property type="match status" value="1"/>
</dbReference>
<evidence type="ECO:0000259" key="5">
    <source>
        <dbReference type="PROSITE" id="PS51755"/>
    </source>
</evidence>